<gene>
    <name evidence="2" type="ORF">CfP315_0723</name>
</gene>
<dbReference type="PROSITE" id="PS51996">
    <property type="entry name" value="TR_MART"/>
    <property type="match status" value="1"/>
</dbReference>
<dbReference type="AlphaFoldDB" id="A0AA48HYM7"/>
<dbReference type="SUPFAM" id="SSF56399">
    <property type="entry name" value="ADP-ribosylation"/>
    <property type="match status" value="1"/>
</dbReference>
<proteinExistence type="predicted"/>
<dbReference type="Pfam" id="PF03496">
    <property type="entry name" value="ADPrib_exo_Tox"/>
    <property type="match status" value="1"/>
</dbReference>
<dbReference type="Gene3D" id="3.90.176.10">
    <property type="entry name" value="Toxin ADP-ribosyltransferase, Chain A, domain 1"/>
    <property type="match status" value="1"/>
</dbReference>
<dbReference type="Proteomes" id="UP001337580">
    <property type="component" value="Chromosome"/>
</dbReference>
<dbReference type="EMBL" id="AP027924">
    <property type="protein sequence ID" value="BED92134.1"/>
    <property type="molecule type" value="Genomic_DNA"/>
</dbReference>
<reference evidence="2" key="1">
    <citation type="journal article" date="2023" name="ISME J.">
        <title>Emergence of putative energy parasites within Clostridia revealed by genome analysis of a novel endosymbiotic clade.</title>
        <authorList>
            <person name="Takahashi K."/>
            <person name="Kuwahara H."/>
            <person name="Horikawa Y."/>
            <person name="Izawa K."/>
            <person name="Kato D."/>
            <person name="Inagaki T."/>
            <person name="Yuki M."/>
            <person name="Ohkuma M."/>
            <person name="Hongoh Y."/>
        </authorList>
    </citation>
    <scope>NUCLEOTIDE SEQUENCE</scope>
    <source>
        <strain evidence="2">CfP3-15</strain>
    </source>
</reference>
<dbReference type="InterPro" id="IPR003540">
    <property type="entry name" value="ADP-ribosyltransferase"/>
</dbReference>
<evidence type="ECO:0000259" key="1">
    <source>
        <dbReference type="Pfam" id="PF03496"/>
    </source>
</evidence>
<name>A0AA48HYM7_9FIRM</name>
<dbReference type="GO" id="GO:0005576">
    <property type="term" value="C:extracellular region"/>
    <property type="evidence" value="ECO:0007669"/>
    <property type="project" value="InterPro"/>
</dbReference>
<evidence type="ECO:0000313" key="2">
    <source>
        <dbReference type="EMBL" id="BED92134.1"/>
    </source>
</evidence>
<accession>A0AA48HYM7</accession>
<sequence>MKDCFKNFFNELEGFQDNKKMKELYAILSGGINISKANTAEKKLQKIISLIDFMFKDNDICSNFLELKAAKIILRKLNLLLTKIKKRYVNLDKNESRKEIKFSDLLNDEKLLKYCDKEDFFETSKRKNNDLLWEMDKDEIKDSYDYTTGDYSNYNEALRKKQKNIYKDKAINVSNVVKKSELTEERIFYRGIKKFDTFKHMLKPTDWKAVSLNGKFSIINAKNLVGKILTEKGLMSVTNDKNVAYNFLGEKGNAGTLILLKITVPKGTPYFPIMKYSQFDSEEEVLLDKDTNLKIKKVEIKNFNKRLILDCIVTKAK</sequence>
<dbReference type="KEGG" id="ips:CfP315_0723"/>
<organism evidence="2">
    <name type="scientific">Candidatus Improbicoccus pseudotrichonymphae</name>
    <dbReference type="NCBI Taxonomy" id="3033792"/>
    <lineage>
        <taxon>Bacteria</taxon>
        <taxon>Bacillati</taxon>
        <taxon>Bacillota</taxon>
        <taxon>Clostridia</taxon>
        <taxon>Candidatus Improbicoccus</taxon>
    </lineage>
</organism>
<protein>
    <recommendedName>
        <fullName evidence="1">ADP ribosyltransferase domain-containing protein</fullName>
    </recommendedName>
</protein>
<feature type="domain" description="ADP ribosyltransferase" evidence="1">
    <location>
        <begin position="135"/>
        <end position="315"/>
    </location>
</feature>